<protein>
    <submittedName>
        <fullName evidence="1">Uncharacterized protein</fullName>
    </submittedName>
</protein>
<keyword evidence="2" id="KW-1185">Reference proteome</keyword>
<dbReference type="RefSeq" id="WP_157167312.1">
    <property type="nucleotide sequence ID" value="NZ_WPNZ01000013.1"/>
</dbReference>
<dbReference type="EMBL" id="WPNZ01000013">
    <property type="protein sequence ID" value="MVO87780.1"/>
    <property type="molecule type" value="Genomic_DNA"/>
</dbReference>
<evidence type="ECO:0000313" key="1">
    <source>
        <dbReference type="EMBL" id="MVO87780.1"/>
    </source>
</evidence>
<comment type="caution">
    <text evidence="1">The sequence shown here is derived from an EMBL/GenBank/DDBJ whole genome shotgun (WGS) entry which is preliminary data.</text>
</comment>
<gene>
    <name evidence="1" type="ORF">GPA10_24215</name>
</gene>
<reference evidence="1 2" key="1">
    <citation type="submission" date="2019-11" db="EMBL/GenBank/DDBJ databases">
        <title>Streptomyces typhae sp. nov., a novel endophytic actinomycete isolated from the root of cattail pollen (Typha angustifolia L.).</title>
        <authorList>
            <person name="Peng C."/>
        </authorList>
    </citation>
    <scope>NUCLEOTIDE SEQUENCE [LARGE SCALE GENOMIC DNA]</scope>
    <source>
        <strain evidence="2">p1417</strain>
    </source>
</reference>
<evidence type="ECO:0000313" key="2">
    <source>
        <dbReference type="Proteomes" id="UP000483802"/>
    </source>
</evidence>
<name>A0A6L6X2B5_9ACTN</name>
<organism evidence="1 2">
    <name type="scientific">Streptomyces typhae</name>
    <dbReference type="NCBI Taxonomy" id="2681492"/>
    <lineage>
        <taxon>Bacteria</taxon>
        <taxon>Bacillati</taxon>
        <taxon>Actinomycetota</taxon>
        <taxon>Actinomycetes</taxon>
        <taxon>Kitasatosporales</taxon>
        <taxon>Streptomycetaceae</taxon>
        <taxon>Streptomyces</taxon>
    </lineage>
</organism>
<accession>A0A6L6X2B5</accession>
<proteinExistence type="predicted"/>
<dbReference type="AlphaFoldDB" id="A0A6L6X2B5"/>
<sequence>MSELISREEVSVEVDFYGIYLQDWDDSQVPVPFPEGWEAGPFLRARPGRLDITSAGHTHTAALTVEVWDAEPPAPSGDWEESERAEILSISGELEVGGVAGGPMPEPIRLSGRECNWSVRVACSGRSEVAEKARQGVPEGVVERYVLQFWPQV</sequence>
<dbReference type="Proteomes" id="UP000483802">
    <property type="component" value="Unassembled WGS sequence"/>
</dbReference>